<evidence type="ECO:0000256" key="3">
    <source>
        <dbReference type="ARBA" id="ARBA00023163"/>
    </source>
</evidence>
<accession>A0ABM8GRM7</accession>
<dbReference type="PANTHER" id="PTHR30055:SF151">
    <property type="entry name" value="TRANSCRIPTIONAL REGULATORY PROTEIN"/>
    <property type="match status" value="1"/>
</dbReference>
<keyword evidence="3" id="KW-0804">Transcription</keyword>
<dbReference type="PANTHER" id="PTHR30055">
    <property type="entry name" value="HTH-TYPE TRANSCRIPTIONAL REGULATOR RUTR"/>
    <property type="match status" value="1"/>
</dbReference>
<dbReference type="Pfam" id="PF00440">
    <property type="entry name" value="TetR_N"/>
    <property type="match status" value="1"/>
</dbReference>
<keyword evidence="2 4" id="KW-0238">DNA-binding</keyword>
<feature type="domain" description="HTH tetR-type" evidence="5">
    <location>
        <begin position="27"/>
        <end position="87"/>
    </location>
</feature>
<dbReference type="Proteomes" id="UP001321486">
    <property type="component" value="Chromosome"/>
</dbReference>
<evidence type="ECO:0000256" key="1">
    <source>
        <dbReference type="ARBA" id="ARBA00023015"/>
    </source>
</evidence>
<dbReference type="SUPFAM" id="SSF46689">
    <property type="entry name" value="Homeodomain-like"/>
    <property type="match status" value="1"/>
</dbReference>
<sequence length="226" mass="24637">MLVTEVNEALPGGSSLLRNEPVQARSSARLTGLLDAAAAIIDEIGFERLTTAMVAERAGASIGTVYRYFPDRIAVVEALAVRSVQRLIERVDAAVIERGLTEWRDSIEIAIDTEVAMYRAEPGFRAIRFGDVENSDKVPSGKDDSAKQTADENRRSLAERFTALLVDRFGLVASSEFTFAIDVATELGSALIARAFARDPQGDPRFIEECRVVVAGYLDRAVVTRA</sequence>
<keyword evidence="1" id="KW-0805">Transcription regulation</keyword>
<evidence type="ECO:0000313" key="7">
    <source>
        <dbReference type="Proteomes" id="UP001321486"/>
    </source>
</evidence>
<dbReference type="InterPro" id="IPR009057">
    <property type="entry name" value="Homeodomain-like_sf"/>
</dbReference>
<name>A0ABM8GRM7_9MICO</name>
<evidence type="ECO:0000256" key="2">
    <source>
        <dbReference type="ARBA" id="ARBA00023125"/>
    </source>
</evidence>
<dbReference type="Pfam" id="PF17928">
    <property type="entry name" value="TetR_C_22"/>
    <property type="match status" value="1"/>
</dbReference>
<reference evidence="7" key="1">
    <citation type="journal article" date="2019" name="Int. J. Syst. Evol. Microbiol.">
        <title>The Global Catalogue of Microorganisms (GCM) 10K type strain sequencing project: providing services to taxonomists for standard genome sequencing and annotation.</title>
        <authorList>
            <consortium name="The Broad Institute Genomics Platform"/>
            <consortium name="The Broad Institute Genome Sequencing Center for Infectious Disease"/>
            <person name="Wu L."/>
            <person name="Ma J."/>
        </authorList>
    </citation>
    <scope>NUCLEOTIDE SEQUENCE [LARGE SCALE GENOMIC DNA]</scope>
    <source>
        <strain evidence="7">NBRC 108728</strain>
    </source>
</reference>
<dbReference type="PRINTS" id="PR00455">
    <property type="entry name" value="HTHTETR"/>
</dbReference>
<organism evidence="6 7">
    <name type="scientific">Frondihabitans sucicola</name>
    <dbReference type="NCBI Taxonomy" id="1268041"/>
    <lineage>
        <taxon>Bacteria</taxon>
        <taxon>Bacillati</taxon>
        <taxon>Actinomycetota</taxon>
        <taxon>Actinomycetes</taxon>
        <taxon>Micrococcales</taxon>
        <taxon>Microbacteriaceae</taxon>
        <taxon>Frondihabitans</taxon>
    </lineage>
</organism>
<dbReference type="EMBL" id="AP027732">
    <property type="protein sequence ID" value="BDZ50954.1"/>
    <property type="molecule type" value="Genomic_DNA"/>
</dbReference>
<keyword evidence="7" id="KW-1185">Reference proteome</keyword>
<feature type="DNA-binding region" description="H-T-H motif" evidence="4">
    <location>
        <begin position="50"/>
        <end position="69"/>
    </location>
</feature>
<dbReference type="InterPro" id="IPR041674">
    <property type="entry name" value="TetR_C_22"/>
</dbReference>
<dbReference type="RefSeq" id="WP_286343830.1">
    <property type="nucleotide sequence ID" value="NZ_AP027732.1"/>
</dbReference>
<gene>
    <name evidence="6" type="ORF">GCM10025867_31950</name>
</gene>
<evidence type="ECO:0000256" key="4">
    <source>
        <dbReference type="PROSITE-ProRule" id="PRU00335"/>
    </source>
</evidence>
<dbReference type="Gene3D" id="1.10.357.10">
    <property type="entry name" value="Tetracycline Repressor, domain 2"/>
    <property type="match status" value="1"/>
</dbReference>
<dbReference type="PROSITE" id="PS50977">
    <property type="entry name" value="HTH_TETR_2"/>
    <property type="match status" value="1"/>
</dbReference>
<proteinExistence type="predicted"/>
<dbReference type="InterPro" id="IPR001647">
    <property type="entry name" value="HTH_TetR"/>
</dbReference>
<dbReference type="InterPro" id="IPR050109">
    <property type="entry name" value="HTH-type_TetR-like_transc_reg"/>
</dbReference>
<evidence type="ECO:0000259" key="5">
    <source>
        <dbReference type="PROSITE" id="PS50977"/>
    </source>
</evidence>
<protein>
    <submittedName>
        <fullName evidence="6">TetR family transcriptional regulator</fullName>
    </submittedName>
</protein>
<evidence type="ECO:0000313" key="6">
    <source>
        <dbReference type="EMBL" id="BDZ50954.1"/>
    </source>
</evidence>